<dbReference type="InterPro" id="IPR015943">
    <property type="entry name" value="WD40/YVTN_repeat-like_dom_sf"/>
</dbReference>
<evidence type="ECO:0000259" key="3">
    <source>
        <dbReference type="Pfam" id="PF03178"/>
    </source>
</evidence>
<comment type="caution">
    <text evidence="6">The sequence shown here is derived from an EMBL/GenBank/DDBJ whole genome shotgun (WGS) entry which is preliminary data.</text>
</comment>
<evidence type="ECO:0008006" key="8">
    <source>
        <dbReference type="Google" id="ProtNLM"/>
    </source>
</evidence>
<name>A0AAV2BYN8_9ARAC</name>
<dbReference type="InterPro" id="IPR036322">
    <property type="entry name" value="WD40_repeat_dom_sf"/>
</dbReference>
<dbReference type="Gene3D" id="2.130.10.10">
    <property type="entry name" value="YVTN repeat-like/Quinoprotein amine dehydrogenase"/>
    <property type="match status" value="2"/>
</dbReference>
<evidence type="ECO:0000256" key="1">
    <source>
        <dbReference type="ARBA" id="ARBA00004123"/>
    </source>
</evidence>
<dbReference type="Pfam" id="PF23726">
    <property type="entry name" value="Beta-prop_RSE1_2nd"/>
    <property type="match status" value="1"/>
</dbReference>
<evidence type="ECO:0000259" key="4">
    <source>
        <dbReference type="Pfam" id="PF10433"/>
    </source>
</evidence>
<evidence type="ECO:0000313" key="7">
    <source>
        <dbReference type="Proteomes" id="UP001497382"/>
    </source>
</evidence>
<dbReference type="EMBL" id="CAXIEN010000678">
    <property type="protein sequence ID" value="CAL1301390.1"/>
    <property type="molecule type" value="Genomic_DNA"/>
</dbReference>
<evidence type="ECO:0000256" key="2">
    <source>
        <dbReference type="ARBA" id="ARBA00023242"/>
    </source>
</evidence>
<accession>A0AAV2BYN8</accession>
<sequence length="1286" mass="145567">MFFYHRTLSHALSITGALIGNFLDGKKEDIIVSTGRILKLLRFELDDTGPVIQTLTSVDTYDIIISLAKFRNKDEARDWIVIAADSGNTTIFNVNAEKMEFESVIYHHFIVQIPKRLPIEHLAVDSQGRAIFSESNLQDKFKDKISRTLPVHHMAVDTKGRAVFIAAMEELKQIWFPFGSGRLLKILEDVDKKTLIYDIAFVDINSENIVIAYLATAYEELHAGLKYEIKKRRKPSLIFANVDSDEVTKIGKMECLDYANSLISVPGERGVLVCAEDSIAFYSMDSSTIIRCSIPKRIMDPKAGVIFVCSTKCSRNLFQNPNQKDESSSFFPSTQNSIYYLAQTEQGDIFRIQLVVNEFGVNEIVLKYFITLPVASALCTFESGFLFVASEFGNHYVYNIADIENRARVHPSFSSALPKGKPFLFMHRSLTITPVAEIQSLSPIMHMEFEPLASMRYRLCLAMGRASLSALKISKVEQDVTYQNRAKIEKERDEIPVRMWIIESTLSISEESEMLIVVSFEDSTSVYSLDGTSEYIMQKIESTPFAEKTNTLGCAKTGEDAIIQVCPKGVCLITDKKNKLIHRTEEKDAIEECAMNKKSLVIAFENKQLKHHEIDKDGRVMKSKIPRRLINGPVTCMLLSDKSESDQLLAVGVSIPPVKTSDSKVMASVNEVHLFNIGLSEIKLLCMLKVENSPYSFLFMNGESNLLSLLVGCEKGRLLTLAVEKTAEAEGTIKHELKISNTETIGSEAVQLLHVPVLTNAEIGYGILAVSNHPWFKESLVGDFFQLKSDISPCICIIPKSENIATILEDQLRIFILEDLQPKLPVTFSLEYTPKKFAVDSYTGNIFIIETDNNSYTEETKEKKEIEFRMHVEAAKSQQRTNLPPLENIPKSWASLLRAINLTGVNAREVFKIPFDQNEAALSLCYFQQGGDDLLLVGVAKGFKIETVCCKEASIYTYKILEDGETISFLHKTEIKSAPLAMCCYDGNVLIGIGRKLALYCVAPESLELKLLCEKKDCVSNSVTAIYPVDRRILVSDSKFGLSYLMYVPSDKSLYLLQEDVFPAEVTAACILRDNKMVRATKSRDIFIVELGTLKDRDMSKVINDDEPPFTLSKEELLGCFHVGEVVTSMQIFNTFPNEPDTVVYTTLSGSIGGLSLLPWEKDAKKFNNLYETMLKLAPIIDKKRNTFPFSPNVWFRSRHYKRKNVIDGDFLDEFLRLEEELQKFVCWKLKKDVTQNEIDGDFHDEFLRLKEELPKIEWMKLEEDVTQISTKLERMRRDSMLSFQF</sequence>
<dbReference type="Proteomes" id="UP001497382">
    <property type="component" value="Unassembled WGS sequence"/>
</dbReference>
<evidence type="ECO:0000259" key="5">
    <source>
        <dbReference type="Pfam" id="PF23726"/>
    </source>
</evidence>
<dbReference type="PANTHER" id="PTHR10644">
    <property type="entry name" value="DNA REPAIR/RNA PROCESSING CPSF FAMILY"/>
    <property type="match status" value="1"/>
</dbReference>
<dbReference type="InterPro" id="IPR004871">
    <property type="entry name" value="RSE1/DDB1/CPSF1_C"/>
</dbReference>
<gene>
    <name evidence="6" type="ORF">LARSCL_LOCUS22491</name>
</gene>
<feature type="domain" description="RSE1/DDB1/CPSF1 second beta-propeller" evidence="5">
    <location>
        <begin position="496"/>
        <end position="776"/>
    </location>
</feature>
<protein>
    <recommendedName>
        <fullName evidence="8">DNA damage-binding protein 1</fullName>
    </recommendedName>
</protein>
<reference evidence="6 7" key="1">
    <citation type="submission" date="2024-04" db="EMBL/GenBank/DDBJ databases">
        <authorList>
            <person name="Rising A."/>
            <person name="Reimegard J."/>
            <person name="Sonavane S."/>
            <person name="Akerstrom W."/>
            <person name="Nylinder S."/>
            <person name="Hedman E."/>
            <person name="Kallberg Y."/>
        </authorList>
    </citation>
    <scope>NUCLEOTIDE SEQUENCE [LARGE SCALE GENOMIC DNA]</scope>
</reference>
<dbReference type="GO" id="GO:0003676">
    <property type="term" value="F:nucleic acid binding"/>
    <property type="evidence" value="ECO:0007669"/>
    <property type="project" value="InterPro"/>
</dbReference>
<organism evidence="6 7">
    <name type="scientific">Larinioides sclopetarius</name>
    <dbReference type="NCBI Taxonomy" id="280406"/>
    <lineage>
        <taxon>Eukaryota</taxon>
        <taxon>Metazoa</taxon>
        <taxon>Ecdysozoa</taxon>
        <taxon>Arthropoda</taxon>
        <taxon>Chelicerata</taxon>
        <taxon>Arachnida</taxon>
        <taxon>Araneae</taxon>
        <taxon>Araneomorphae</taxon>
        <taxon>Entelegynae</taxon>
        <taxon>Araneoidea</taxon>
        <taxon>Araneidae</taxon>
        <taxon>Larinioides</taxon>
    </lineage>
</organism>
<keyword evidence="2" id="KW-0539">Nucleus</keyword>
<feature type="domain" description="RSE1/DDB1/CPSF1 C-terminal" evidence="3">
    <location>
        <begin position="906"/>
        <end position="1216"/>
    </location>
</feature>
<keyword evidence="7" id="KW-1185">Reference proteome</keyword>
<dbReference type="InterPro" id="IPR050358">
    <property type="entry name" value="RSE1/DDB1/CFT1"/>
</dbReference>
<dbReference type="Pfam" id="PF03178">
    <property type="entry name" value="CPSF_A"/>
    <property type="match status" value="1"/>
</dbReference>
<dbReference type="Pfam" id="PF10433">
    <property type="entry name" value="Beta-prop_RSE1_1st"/>
    <property type="match status" value="1"/>
</dbReference>
<proteinExistence type="predicted"/>
<comment type="subcellular location">
    <subcellularLocation>
        <location evidence="1">Nucleus</location>
    </subcellularLocation>
</comment>
<feature type="domain" description="RSE1/DDB1/CPSF1 first beta-propeller" evidence="4">
    <location>
        <begin position="13"/>
        <end position="407"/>
    </location>
</feature>
<dbReference type="GO" id="GO:0005634">
    <property type="term" value="C:nucleus"/>
    <property type="evidence" value="ECO:0007669"/>
    <property type="project" value="UniProtKB-SubCell"/>
</dbReference>
<evidence type="ECO:0000313" key="6">
    <source>
        <dbReference type="EMBL" id="CAL1301390.1"/>
    </source>
</evidence>
<dbReference type="SUPFAM" id="SSF50978">
    <property type="entry name" value="WD40 repeat-like"/>
    <property type="match status" value="1"/>
</dbReference>
<dbReference type="InterPro" id="IPR058543">
    <property type="entry name" value="Beta-prop_RSE1/DDB1/CPSF1_2nd"/>
</dbReference>
<dbReference type="InterPro" id="IPR018846">
    <property type="entry name" value="Beta-prop_RSE1/DDB1/CPSF1_1st"/>
</dbReference>